<feature type="domain" description="VWFA" evidence="2">
    <location>
        <begin position="972"/>
        <end position="1142"/>
    </location>
</feature>
<dbReference type="OrthoDB" id="9784383at2"/>
<organism evidence="3 4">
    <name type="scientific">Pelagibacterium lacus</name>
    <dbReference type="NCBI Taxonomy" id="2282655"/>
    <lineage>
        <taxon>Bacteria</taxon>
        <taxon>Pseudomonadati</taxon>
        <taxon>Pseudomonadota</taxon>
        <taxon>Alphaproteobacteria</taxon>
        <taxon>Hyphomicrobiales</taxon>
        <taxon>Devosiaceae</taxon>
        <taxon>Pelagibacterium</taxon>
    </lineage>
</organism>
<reference evidence="4" key="1">
    <citation type="submission" date="2018-07" db="EMBL/GenBank/DDBJ databases">
        <authorList>
            <person name="Liu B.-T."/>
            <person name="Du Z."/>
        </authorList>
    </citation>
    <scope>NUCLEOTIDE SEQUENCE [LARGE SCALE GENOMIC DNA]</scope>
    <source>
        <strain evidence="4">XYN52</strain>
    </source>
</reference>
<comment type="caution">
    <text evidence="3">The sequence shown here is derived from an EMBL/GenBank/DDBJ whole genome shotgun (WGS) entry which is preliminary data.</text>
</comment>
<dbReference type="Pfam" id="PF07584">
    <property type="entry name" value="BatA"/>
    <property type="match status" value="1"/>
</dbReference>
<keyword evidence="4" id="KW-1185">Reference proteome</keyword>
<proteinExistence type="predicted"/>
<dbReference type="SUPFAM" id="SSF52317">
    <property type="entry name" value="Class I glutamine amidotransferase-like"/>
    <property type="match status" value="1"/>
</dbReference>
<keyword evidence="1" id="KW-1133">Transmembrane helix</keyword>
<protein>
    <submittedName>
        <fullName evidence="3">VWA domain-containing protein</fullName>
    </submittedName>
</protein>
<dbReference type="PANTHER" id="PTHR37947">
    <property type="entry name" value="BLL2462 PROTEIN"/>
    <property type="match status" value="1"/>
</dbReference>
<dbReference type="InterPro" id="IPR029062">
    <property type="entry name" value="Class_I_gatase-like"/>
</dbReference>
<dbReference type="EMBL" id="QQNH01000003">
    <property type="protein sequence ID" value="RDE09926.1"/>
    <property type="molecule type" value="Genomic_DNA"/>
</dbReference>
<dbReference type="PANTHER" id="PTHR37947:SF2">
    <property type="entry name" value="VON WILLEBRAND FACTOR TYPE A"/>
    <property type="match status" value="1"/>
</dbReference>
<keyword evidence="1" id="KW-0812">Transmembrane</keyword>
<evidence type="ECO:0000256" key="1">
    <source>
        <dbReference type="SAM" id="Phobius"/>
    </source>
</evidence>
<dbReference type="InterPro" id="IPR036465">
    <property type="entry name" value="vWFA_dom_sf"/>
</dbReference>
<evidence type="ECO:0000259" key="2">
    <source>
        <dbReference type="PROSITE" id="PS50234"/>
    </source>
</evidence>
<dbReference type="InterPro" id="IPR024163">
    <property type="entry name" value="Aerotolerance_reg_N"/>
</dbReference>
<sequence length="1422" mass="149391">MIFLAPAFLALALLAGLIIALHMQQKRSVEVASLMLWRRLAPAQTAARQRWQRPPLSLPLLLQVAAMLALALALAQPLWNGANRIDHAIYVLDGSADMQATGEEGTRFAAALAHIAAMGRADAEAATGRFTLIRAGVVPDMVLARQTHGDDLDRVLETLAPDDGAADWAGAARLAAAVIRPGEATRITLVGAEGVPSALADLGPPVILDRIEAGVGRNDLTLAVQLEPVDAAAGAWTVTGAITTASAEAGNQMPLVLRFLPDGADTPIDWARLTVAEGRPRPGGEGEPALRAFPFSHALTLPGAGVLIAEIEGEAPALDAVVRLPVPPHERIIDVLYVGPDIDPVWRRVIESIEGAVVHPAAEVPSDSARYALAIVDGVAVGTAPATNTIWVGSAHLADVETPAAVAAPDPVAWRTDHLLGEGMDWAALRIAEAYAVPAREDAVILLEAEHWPLVAAWTDPNGRQLRIAFAPGRSNWVDRASLPALINRFVRWSGLAAGAEIPLPCVVGSPCGVDARLIGGEIDRLDGPVPENLAFDLPAQARFSRDGRFVPTHAGLYLLSGPAGEQHIAVNPGPDDLHPMTDAAAETPSRPVAFWRIAALVALGVLALEAILAYRRPGTRKRSLLILRGGAIALILLAVLIPAPNLPRLREPVAVLDTQGAAWPDGNILFGQDLAVVQGGMPAHVRRDLGGDAGPAPSASAAAGMGDALLVAGALLPPGRGRLIVGDDGITRAADVAAAMGRLQQRGITVDRVPFIAAGDAPVRVDRVEVPPLVYEGDDVLLSAVVTVPAQMEAELSLFRDGELLTSQAVTLERGPNRVESVIEGIGAETALYEVAVEGASATTGARNGTAVTPTPVGTIAILAAETEQGAALADALAAQGIESQILTPSRYPAYPKDWLRYRAAILLNVPARAFTTAQQELLEAGVRDQGLGVLLVGGDTSFGPGGYLETPIDRLSPLSSDIPGEAPEAALVFVLDRSGSMQQAVANSTRLDIAKQATLSAIQRLNPQSSVAVVVFDDTAQTVVPLQRIGDPQAFEQQLAGFGPGGGTAIYPALEEAFAQLRNAEAPVKHVVVMTDGLTQPADFTPLVTAMREAGITVSTVAIGSGSAIPIVDTIARLGGGNFHTTTDFASLPSILAQEAMLFSAAPVEEGPTQPFWSGPRDDYLGLLPADLPVIEGFVLTSPKPGATVALMTPDKEGEPMPLLAHWRYGNGKVLALTTDATGAWSRRWQDIDTYAAFWAEAIRFHLAPNQRPGLTLGTERRGDAIDIRLAALDEDGLPHAGLAVGAMVSHADREEAVTLIEEEPGLYRGTFVAAREGTYHITVETDSGAAETAVHVAYPAHVAADASATGFLTLARATGGTTLDPEAPIFGNPVWRWVETVIWPALLVLASLVFIVELAIRYSWRPWRRRTVSRGGMKN</sequence>
<dbReference type="SMART" id="SM00327">
    <property type="entry name" value="VWA"/>
    <property type="match status" value="1"/>
</dbReference>
<evidence type="ECO:0000313" key="4">
    <source>
        <dbReference type="Proteomes" id="UP000253759"/>
    </source>
</evidence>
<dbReference type="SUPFAM" id="SSF53300">
    <property type="entry name" value="vWA-like"/>
    <property type="match status" value="1"/>
</dbReference>
<name>A0A369W5I2_9HYPH</name>
<feature type="transmembrane region" description="Helical" evidence="1">
    <location>
        <begin position="1384"/>
        <end position="1403"/>
    </location>
</feature>
<feature type="transmembrane region" description="Helical" evidence="1">
    <location>
        <begin position="594"/>
        <end position="614"/>
    </location>
</feature>
<dbReference type="PROSITE" id="PS50234">
    <property type="entry name" value="VWFA"/>
    <property type="match status" value="1"/>
</dbReference>
<dbReference type="RefSeq" id="WP_114644693.1">
    <property type="nucleotide sequence ID" value="NZ_QQNH01000003.1"/>
</dbReference>
<gene>
    <name evidence="3" type="ORF">DVH29_03055</name>
</gene>
<feature type="transmembrane region" description="Helical" evidence="1">
    <location>
        <begin position="626"/>
        <end position="644"/>
    </location>
</feature>
<accession>A0A369W5I2</accession>
<dbReference type="InterPro" id="IPR002035">
    <property type="entry name" value="VWF_A"/>
</dbReference>
<dbReference type="Gene3D" id="3.40.50.410">
    <property type="entry name" value="von Willebrand factor, type A domain"/>
    <property type="match status" value="1"/>
</dbReference>
<dbReference type="Gene3D" id="3.40.50.880">
    <property type="match status" value="1"/>
</dbReference>
<dbReference type="Pfam" id="PF00092">
    <property type="entry name" value="VWA"/>
    <property type="match status" value="1"/>
</dbReference>
<evidence type="ECO:0000313" key="3">
    <source>
        <dbReference type="EMBL" id="RDE09926.1"/>
    </source>
</evidence>
<keyword evidence="1" id="KW-0472">Membrane</keyword>
<dbReference type="Proteomes" id="UP000253759">
    <property type="component" value="Unassembled WGS sequence"/>
</dbReference>